<dbReference type="PANTHER" id="PTHR30093">
    <property type="entry name" value="GENERAL SECRETION PATHWAY PROTEIN G"/>
    <property type="match status" value="1"/>
</dbReference>
<keyword evidence="2" id="KW-1133">Transmembrane helix</keyword>
<keyword evidence="1" id="KW-0488">Methylation</keyword>
<dbReference type="GO" id="GO:0015628">
    <property type="term" value="P:protein secretion by the type II secretion system"/>
    <property type="evidence" value="ECO:0007669"/>
    <property type="project" value="InterPro"/>
</dbReference>
<accession>A0A0F9CY43</accession>
<dbReference type="SUPFAM" id="SSF54523">
    <property type="entry name" value="Pili subunits"/>
    <property type="match status" value="1"/>
</dbReference>
<dbReference type="EMBL" id="LAZR01044391">
    <property type="protein sequence ID" value="KKL04773.1"/>
    <property type="molecule type" value="Genomic_DNA"/>
</dbReference>
<dbReference type="Gene3D" id="3.30.700.10">
    <property type="entry name" value="Glycoprotein, Type 4 Pilin"/>
    <property type="match status" value="1"/>
</dbReference>
<dbReference type="PRINTS" id="PR00813">
    <property type="entry name" value="BCTERIALGSPG"/>
</dbReference>
<reference evidence="3" key="1">
    <citation type="journal article" date="2015" name="Nature">
        <title>Complex archaea that bridge the gap between prokaryotes and eukaryotes.</title>
        <authorList>
            <person name="Spang A."/>
            <person name="Saw J.H."/>
            <person name="Jorgensen S.L."/>
            <person name="Zaremba-Niedzwiedzka K."/>
            <person name="Martijn J."/>
            <person name="Lind A.E."/>
            <person name="van Eijk R."/>
            <person name="Schleper C."/>
            <person name="Guy L."/>
            <person name="Ettema T.J."/>
        </authorList>
    </citation>
    <scope>NUCLEOTIDE SEQUENCE</scope>
</reference>
<dbReference type="InterPro" id="IPR012902">
    <property type="entry name" value="N_methyl_site"/>
</dbReference>
<feature type="transmembrane region" description="Helical" evidence="2">
    <location>
        <begin position="25"/>
        <end position="49"/>
    </location>
</feature>
<comment type="caution">
    <text evidence="3">The sequence shown here is derived from an EMBL/GenBank/DDBJ whole genome shotgun (WGS) entry which is preliminary data.</text>
</comment>
<evidence type="ECO:0000256" key="1">
    <source>
        <dbReference type="ARBA" id="ARBA00022481"/>
    </source>
</evidence>
<dbReference type="Pfam" id="PF07963">
    <property type="entry name" value="N_methyl"/>
    <property type="match status" value="1"/>
</dbReference>
<keyword evidence="2" id="KW-0812">Transmembrane</keyword>
<dbReference type="NCBIfam" id="TIGR02532">
    <property type="entry name" value="IV_pilin_GFxxxE"/>
    <property type="match status" value="1"/>
</dbReference>
<dbReference type="InterPro" id="IPR045584">
    <property type="entry name" value="Pilin-like"/>
</dbReference>
<dbReference type="AlphaFoldDB" id="A0A0F9CY43"/>
<dbReference type="InterPro" id="IPR000983">
    <property type="entry name" value="Bac_GSPG_pilin"/>
</dbReference>
<sequence>MRRPAEKRGFTLVELPAVSGRGSSAFTLVELLVVIAIMALLVTILMPSLQRARELTRRAMCKTQLNGLVKANQLYAADNEHHYVPAASDIWWGVTGNLHRWHGARKDLASPFDPAAGPLARYVGFDGKIKQCPSFRDFRNAAGSKAYEAGSGGYGYSDLYVGSEFWQEGFFHNSPGQRRGALTSDVTKPGDTVMFTDAAMPQG</sequence>
<dbReference type="GO" id="GO:0015627">
    <property type="term" value="C:type II protein secretion system complex"/>
    <property type="evidence" value="ECO:0007669"/>
    <property type="project" value="InterPro"/>
</dbReference>
<evidence type="ECO:0000313" key="3">
    <source>
        <dbReference type="EMBL" id="KKL04773.1"/>
    </source>
</evidence>
<evidence type="ECO:0008006" key="4">
    <source>
        <dbReference type="Google" id="ProtNLM"/>
    </source>
</evidence>
<evidence type="ECO:0000256" key="2">
    <source>
        <dbReference type="SAM" id="Phobius"/>
    </source>
</evidence>
<feature type="non-terminal residue" evidence="3">
    <location>
        <position position="203"/>
    </location>
</feature>
<gene>
    <name evidence="3" type="ORF">LCGC14_2612700</name>
</gene>
<proteinExistence type="predicted"/>
<name>A0A0F9CY43_9ZZZZ</name>
<protein>
    <recommendedName>
        <fullName evidence="4">Type II secretion system protein GspG C-terminal domain-containing protein</fullName>
    </recommendedName>
</protein>
<keyword evidence="2" id="KW-0472">Membrane</keyword>
<organism evidence="3">
    <name type="scientific">marine sediment metagenome</name>
    <dbReference type="NCBI Taxonomy" id="412755"/>
    <lineage>
        <taxon>unclassified sequences</taxon>
        <taxon>metagenomes</taxon>
        <taxon>ecological metagenomes</taxon>
    </lineage>
</organism>